<proteinExistence type="predicted"/>
<dbReference type="EMBL" id="JBHSKF010000005">
    <property type="protein sequence ID" value="MFC5288187.1"/>
    <property type="molecule type" value="Genomic_DNA"/>
</dbReference>
<name>A0ABW0EMV8_9PSEU</name>
<gene>
    <name evidence="1" type="ORF">ACFPM7_14095</name>
</gene>
<keyword evidence="2" id="KW-1185">Reference proteome</keyword>
<sequence length="86" mass="8863">MAGIEESKAGVAAATEKVQAGIQALTHAAMQWDEARTLLANASQGTSRPEAPQALGMLAQALQGLTDIQGSAQASINAMETWNAQI</sequence>
<evidence type="ECO:0008006" key="3">
    <source>
        <dbReference type="Google" id="ProtNLM"/>
    </source>
</evidence>
<dbReference type="RefSeq" id="WP_378247876.1">
    <property type="nucleotide sequence ID" value="NZ_JBHSKF010000005.1"/>
</dbReference>
<evidence type="ECO:0000313" key="2">
    <source>
        <dbReference type="Proteomes" id="UP001596157"/>
    </source>
</evidence>
<protein>
    <recommendedName>
        <fullName evidence="3">Type VII secretion system (Wss) protein ESAT-6</fullName>
    </recommendedName>
</protein>
<comment type="caution">
    <text evidence="1">The sequence shown here is derived from an EMBL/GenBank/DDBJ whole genome shotgun (WGS) entry which is preliminary data.</text>
</comment>
<evidence type="ECO:0000313" key="1">
    <source>
        <dbReference type="EMBL" id="MFC5288187.1"/>
    </source>
</evidence>
<organism evidence="1 2">
    <name type="scientific">Actinokineospora guangxiensis</name>
    <dbReference type="NCBI Taxonomy" id="1490288"/>
    <lineage>
        <taxon>Bacteria</taxon>
        <taxon>Bacillati</taxon>
        <taxon>Actinomycetota</taxon>
        <taxon>Actinomycetes</taxon>
        <taxon>Pseudonocardiales</taxon>
        <taxon>Pseudonocardiaceae</taxon>
        <taxon>Actinokineospora</taxon>
    </lineage>
</organism>
<dbReference type="Proteomes" id="UP001596157">
    <property type="component" value="Unassembled WGS sequence"/>
</dbReference>
<reference evidence="2" key="1">
    <citation type="journal article" date="2019" name="Int. J. Syst. Evol. Microbiol.">
        <title>The Global Catalogue of Microorganisms (GCM) 10K type strain sequencing project: providing services to taxonomists for standard genome sequencing and annotation.</title>
        <authorList>
            <consortium name="The Broad Institute Genomics Platform"/>
            <consortium name="The Broad Institute Genome Sequencing Center for Infectious Disease"/>
            <person name="Wu L."/>
            <person name="Ma J."/>
        </authorList>
    </citation>
    <scope>NUCLEOTIDE SEQUENCE [LARGE SCALE GENOMIC DNA]</scope>
    <source>
        <strain evidence="2">CCUG 59778</strain>
    </source>
</reference>
<accession>A0ABW0EMV8</accession>